<dbReference type="InterPro" id="IPR015797">
    <property type="entry name" value="NUDIX_hydrolase-like_dom_sf"/>
</dbReference>
<dbReference type="Gene3D" id="3.90.79.10">
    <property type="entry name" value="Nucleoside Triphosphate Pyrophosphohydrolase"/>
    <property type="match status" value="1"/>
</dbReference>
<comment type="caution">
    <text evidence="1">The sequence shown here is derived from an EMBL/GenBank/DDBJ whole genome shotgun (WGS) entry which is preliminary data.</text>
</comment>
<gene>
    <name evidence="1" type="ORF">H8E41_02025</name>
</gene>
<organism evidence="1 2">
    <name type="scientific">Candidatus Desulfobia pelagia</name>
    <dbReference type="NCBI Taxonomy" id="2841692"/>
    <lineage>
        <taxon>Bacteria</taxon>
        <taxon>Pseudomonadati</taxon>
        <taxon>Thermodesulfobacteriota</taxon>
        <taxon>Desulfobulbia</taxon>
        <taxon>Desulfobulbales</taxon>
        <taxon>Desulfobulbaceae</taxon>
        <taxon>Candidatus Desulfobia</taxon>
    </lineage>
</organism>
<protein>
    <submittedName>
        <fullName evidence="1">Uncharacterized protein</fullName>
    </submittedName>
</protein>
<reference evidence="1 2" key="1">
    <citation type="submission" date="2020-08" db="EMBL/GenBank/DDBJ databases">
        <title>Bridging the membrane lipid divide: bacteria of the FCB group superphylum have the potential to synthesize archaeal ether lipids.</title>
        <authorList>
            <person name="Villanueva L."/>
            <person name="Von Meijenfeldt F.A.B."/>
            <person name="Westbye A.B."/>
            <person name="Yadav S."/>
            <person name="Hopmans E.C."/>
            <person name="Dutilh B.E."/>
            <person name="Sinninghe Damste J.S."/>
        </authorList>
    </citation>
    <scope>NUCLEOTIDE SEQUENCE [LARGE SCALE GENOMIC DNA]</scope>
    <source>
        <strain evidence="1">NIOZ-UU47</strain>
    </source>
</reference>
<dbReference type="Proteomes" id="UP000614424">
    <property type="component" value="Unassembled WGS sequence"/>
</dbReference>
<accession>A0A8J6TAR5</accession>
<proteinExistence type="predicted"/>
<evidence type="ECO:0000313" key="2">
    <source>
        <dbReference type="Proteomes" id="UP000614424"/>
    </source>
</evidence>
<dbReference type="EMBL" id="JACNJZ010000045">
    <property type="protein sequence ID" value="MBC8316654.1"/>
    <property type="molecule type" value="Genomic_DNA"/>
</dbReference>
<dbReference type="AlphaFoldDB" id="A0A8J6TAR5"/>
<sequence length="55" mass="6607">MKDGEKLEDTVVREIKKEAELVVYNVRPGKTVQHSYMNYRVTLHGFFYDQKKMKQ</sequence>
<dbReference type="SUPFAM" id="SSF55811">
    <property type="entry name" value="Nudix"/>
    <property type="match status" value="1"/>
</dbReference>
<evidence type="ECO:0000313" key="1">
    <source>
        <dbReference type="EMBL" id="MBC8316654.1"/>
    </source>
</evidence>
<name>A0A8J6TAR5_9BACT</name>